<comment type="caution">
    <text evidence="2">The sequence shown here is derived from an EMBL/GenBank/DDBJ whole genome shotgun (WGS) entry which is preliminary data.</text>
</comment>
<name>A0ABQ4UV68_9HYPH</name>
<feature type="domain" description="Molybdopterin-guanine dinucleotide biosynthesis protein B (MobB)" evidence="1">
    <location>
        <begin position="11"/>
        <end position="143"/>
    </location>
</feature>
<reference evidence="2" key="1">
    <citation type="journal article" date="2021" name="Front. Microbiol.">
        <title>Comprehensive Comparative Genomics and Phenotyping of Methylobacterium Species.</title>
        <authorList>
            <person name="Alessa O."/>
            <person name="Ogura Y."/>
            <person name="Fujitani Y."/>
            <person name="Takami H."/>
            <person name="Hayashi T."/>
            <person name="Sahin N."/>
            <person name="Tani A."/>
        </authorList>
    </citation>
    <scope>NUCLEOTIDE SEQUENCE</scope>
    <source>
        <strain evidence="2">DSM 14458</strain>
    </source>
</reference>
<dbReference type="Proteomes" id="UP001055093">
    <property type="component" value="Unassembled WGS sequence"/>
</dbReference>
<accession>A0ABQ4UV68</accession>
<dbReference type="PANTHER" id="PTHR40072:SF1">
    <property type="entry name" value="MOLYBDOPTERIN-GUANINE DINUCLEOTIDE BIOSYNTHESIS ADAPTER PROTEIN"/>
    <property type="match status" value="1"/>
</dbReference>
<sequence>MMAPGSRGLRVIGLAGWSGAGKTTLLAKLIPVLVARRVRVATLKHAHHHFDVDHPGKDSHTHRQAGASEVIVSSSRRWAQIREVGEGEEARLPDLLRRLTPAGIALVEGFKRESHPKLEIFRQGNGRPPLHPDDPRIVGIASDVPFPEAGVPVIDLDDVESIADLVLARAEPLESVLARLEIP</sequence>
<dbReference type="SUPFAM" id="SSF52540">
    <property type="entry name" value="P-loop containing nucleoside triphosphate hydrolases"/>
    <property type="match status" value="1"/>
</dbReference>
<evidence type="ECO:0000313" key="2">
    <source>
        <dbReference type="EMBL" id="GJE76166.1"/>
    </source>
</evidence>
<proteinExistence type="predicted"/>
<dbReference type="InterPro" id="IPR004435">
    <property type="entry name" value="MobB_dom"/>
</dbReference>
<evidence type="ECO:0000313" key="3">
    <source>
        <dbReference type="Proteomes" id="UP001055093"/>
    </source>
</evidence>
<evidence type="ECO:0000259" key="1">
    <source>
        <dbReference type="Pfam" id="PF03205"/>
    </source>
</evidence>
<dbReference type="CDD" id="cd03116">
    <property type="entry name" value="MobB"/>
    <property type="match status" value="1"/>
</dbReference>
<dbReference type="Pfam" id="PF03205">
    <property type="entry name" value="MobB"/>
    <property type="match status" value="1"/>
</dbReference>
<reference evidence="2" key="2">
    <citation type="submission" date="2021-08" db="EMBL/GenBank/DDBJ databases">
        <authorList>
            <person name="Tani A."/>
            <person name="Ola A."/>
            <person name="Ogura Y."/>
            <person name="Katsura K."/>
            <person name="Hayashi T."/>
        </authorList>
    </citation>
    <scope>NUCLEOTIDE SEQUENCE</scope>
    <source>
        <strain evidence="2">DSM 14458</strain>
    </source>
</reference>
<protein>
    <submittedName>
        <fullName evidence="2">Molybdopterin-guanine dinucleotide biosynthesis adapter protein</fullName>
    </submittedName>
</protein>
<keyword evidence="3" id="KW-1185">Reference proteome</keyword>
<organism evidence="2 3">
    <name type="scientific">Methylorubrum suomiense</name>
    <dbReference type="NCBI Taxonomy" id="144191"/>
    <lineage>
        <taxon>Bacteria</taxon>
        <taxon>Pseudomonadati</taxon>
        <taxon>Pseudomonadota</taxon>
        <taxon>Alphaproteobacteria</taxon>
        <taxon>Hyphomicrobiales</taxon>
        <taxon>Methylobacteriaceae</taxon>
        <taxon>Methylorubrum</taxon>
    </lineage>
</organism>
<dbReference type="InterPro" id="IPR027417">
    <property type="entry name" value="P-loop_NTPase"/>
</dbReference>
<dbReference type="PANTHER" id="PTHR40072">
    <property type="entry name" value="MOLYBDOPTERIN-GUANINE DINUCLEOTIDE BIOSYNTHESIS ADAPTER PROTEIN-RELATED"/>
    <property type="match status" value="1"/>
</dbReference>
<dbReference type="NCBIfam" id="TIGR00176">
    <property type="entry name" value="mobB"/>
    <property type="match status" value="1"/>
</dbReference>
<gene>
    <name evidence="2" type="primary">mobB</name>
    <name evidence="2" type="ORF">BGCPKDLD_2758</name>
</gene>
<dbReference type="InterPro" id="IPR052539">
    <property type="entry name" value="MGD_biosynthesis_adapter"/>
</dbReference>
<dbReference type="Gene3D" id="3.40.50.300">
    <property type="entry name" value="P-loop containing nucleotide triphosphate hydrolases"/>
    <property type="match status" value="1"/>
</dbReference>
<dbReference type="EMBL" id="BPRE01000007">
    <property type="protein sequence ID" value="GJE76166.1"/>
    <property type="molecule type" value="Genomic_DNA"/>
</dbReference>